<feature type="region of interest" description="Disordered" evidence="2">
    <location>
        <begin position="91"/>
        <end position="119"/>
    </location>
</feature>
<evidence type="ECO:0000256" key="1">
    <source>
        <dbReference type="SAM" id="Coils"/>
    </source>
</evidence>
<gene>
    <name evidence="3" type="ORF">XNOV1_A029887</name>
</gene>
<proteinExistence type="predicted"/>
<feature type="region of interest" description="Disordered" evidence="2">
    <location>
        <begin position="345"/>
        <end position="371"/>
    </location>
</feature>
<keyword evidence="4" id="KW-1185">Reference proteome</keyword>
<evidence type="ECO:0000313" key="4">
    <source>
        <dbReference type="Proteomes" id="UP001178508"/>
    </source>
</evidence>
<feature type="compositionally biased region" description="Low complexity" evidence="2">
    <location>
        <begin position="93"/>
        <end position="111"/>
    </location>
</feature>
<evidence type="ECO:0000256" key="2">
    <source>
        <dbReference type="SAM" id="MobiDB-lite"/>
    </source>
</evidence>
<feature type="region of interest" description="Disordered" evidence="2">
    <location>
        <begin position="140"/>
        <end position="183"/>
    </location>
</feature>
<dbReference type="AlphaFoldDB" id="A0AAV1FP58"/>
<accession>A0AAV1FP58</accession>
<feature type="compositionally biased region" description="Polar residues" evidence="2">
    <location>
        <begin position="159"/>
        <end position="171"/>
    </location>
</feature>
<evidence type="ECO:0000313" key="3">
    <source>
        <dbReference type="EMBL" id="CAJ1062885.1"/>
    </source>
</evidence>
<protein>
    <submittedName>
        <fullName evidence="3">Uncharacterized protein LOC122881201 isoform X1</fullName>
    </submittedName>
</protein>
<reference evidence="3" key="1">
    <citation type="submission" date="2023-08" db="EMBL/GenBank/DDBJ databases">
        <authorList>
            <person name="Alioto T."/>
            <person name="Alioto T."/>
            <person name="Gomez Garrido J."/>
        </authorList>
    </citation>
    <scope>NUCLEOTIDE SEQUENCE</scope>
</reference>
<feature type="compositionally biased region" description="Polar residues" evidence="2">
    <location>
        <begin position="361"/>
        <end position="371"/>
    </location>
</feature>
<sequence>MNLARNKSFDPHLRDDEAAVVENAIRLAIDSIINVLYGVNGARTREQQRMVADRDKEIQRLERRLGEMEHELQALRRKGCACRLPKEPSLVIGSQSSGEPQQGEQSGSEPSCLDSEMTEQQECEVTISLDLFARPLSQVSSQSQESGLPYSPSRLGLDQTCTSHYSESSGVSDADRNPLTSPNRSVVIKEEPCEDTAVMIKMEMSEERITEGPESTSGFYQDTESPSLTKNLNNRGRRRTRERTHADSDRLSVTMGGNPRSKKRNIPMAELPEEAQILKRAAWRAASRRYYARKVARQQRKKALISELPVDSQSLQREAWRASSKRYYARKMARLQPAPSQYLLQGMDPSEETLGPDRGGSHTNSGGIMCS</sequence>
<feature type="region of interest" description="Disordered" evidence="2">
    <location>
        <begin position="208"/>
        <end position="264"/>
    </location>
</feature>
<dbReference type="EMBL" id="OY660871">
    <property type="protein sequence ID" value="CAJ1062885.1"/>
    <property type="molecule type" value="Genomic_DNA"/>
</dbReference>
<feature type="compositionally biased region" description="Polar residues" evidence="2">
    <location>
        <begin position="213"/>
        <end position="228"/>
    </location>
</feature>
<keyword evidence="1" id="KW-0175">Coiled coil</keyword>
<feature type="coiled-coil region" evidence="1">
    <location>
        <begin position="51"/>
        <end position="78"/>
    </location>
</feature>
<organism evidence="3 4">
    <name type="scientific">Xyrichtys novacula</name>
    <name type="common">Pearly razorfish</name>
    <name type="synonym">Hemipteronotus novacula</name>
    <dbReference type="NCBI Taxonomy" id="13765"/>
    <lineage>
        <taxon>Eukaryota</taxon>
        <taxon>Metazoa</taxon>
        <taxon>Chordata</taxon>
        <taxon>Craniata</taxon>
        <taxon>Vertebrata</taxon>
        <taxon>Euteleostomi</taxon>
        <taxon>Actinopterygii</taxon>
        <taxon>Neopterygii</taxon>
        <taxon>Teleostei</taxon>
        <taxon>Neoteleostei</taxon>
        <taxon>Acanthomorphata</taxon>
        <taxon>Eupercaria</taxon>
        <taxon>Labriformes</taxon>
        <taxon>Labridae</taxon>
        <taxon>Xyrichtys</taxon>
    </lineage>
</organism>
<dbReference type="Proteomes" id="UP001178508">
    <property type="component" value="Chromosome 8"/>
</dbReference>
<name>A0AAV1FP58_XYRNO</name>